<sequence length="128" mass="14563">MARSPLCLSLLLLLAVAVAGASTFDEENPIRTVVSNVLREFETSVVNVVGYSRQALSFARFAHRYGKSYETEEEMKLRFSIFSENLKLIKSHNRKGLSYTMAVNSQSNSAFSLFEHLYILPEIFIYKN</sequence>
<evidence type="ECO:0000313" key="1">
    <source>
        <dbReference type="EMBL" id="KAI8565335.1"/>
    </source>
</evidence>
<proteinExistence type="predicted"/>
<protein>
    <submittedName>
        <fullName evidence="1">Uncharacterized protein</fullName>
    </submittedName>
</protein>
<dbReference type="Proteomes" id="UP001062846">
    <property type="component" value="Chromosome 3"/>
</dbReference>
<organism evidence="1 2">
    <name type="scientific">Rhododendron molle</name>
    <name type="common">Chinese azalea</name>
    <name type="synonym">Azalea mollis</name>
    <dbReference type="NCBI Taxonomy" id="49168"/>
    <lineage>
        <taxon>Eukaryota</taxon>
        <taxon>Viridiplantae</taxon>
        <taxon>Streptophyta</taxon>
        <taxon>Embryophyta</taxon>
        <taxon>Tracheophyta</taxon>
        <taxon>Spermatophyta</taxon>
        <taxon>Magnoliopsida</taxon>
        <taxon>eudicotyledons</taxon>
        <taxon>Gunneridae</taxon>
        <taxon>Pentapetalae</taxon>
        <taxon>asterids</taxon>
        <taxon>Ericales</taxon>
        <taxon>Ericaceae</taxon>
        <taxon>Ericoideae</taxon>
        <taxon>Rhodoreae</taxon>
        <taxon>Rhododendron</taxon>
    </lineage>
</organism>
<evidence type="ECO:0000313" key="2">
    <source>
        <dbReference type="Proteomes" id="UP001062846"/>
    </source>
</evidence>
<comment type="caution">
    <text evidence="1">The sequence shown here is derived from an EMBL/GenBank/DDBJ whole genome shotgun (WGS) entry which is preliminary data.</text>
</comment>
<reference evidence="1" key="1">
    <citation type="submission" date="2022-02" db="EMBL/GenBank/DDBJ databases">
        <title>Plant Genome Project.</title>
        <authorList>
            <person name="Zhang R.-G."/>
        </authorList>
    </citation>
    <scope>NUCLEOTIDE SEQUENCE</scope>
    <source>
        <strain evidence="1">AT1</strain>
    </source>
</reference>
<keyword evidence="2" id="KW-1185">Reference proteome</keyword>
<name>A0ACC0PIP9_RHOML</name>
<gene>
    <name evidence="1" type="ORF">RHMOL_Rhmol03G0251100</name>
</gene>
<accession>A0ACC0PIP9</accession>
<dbReference type="EMBL" id="CM046390">
    <property type="protein sequence ID" value="KAI8565335.1"/>
    <property type="molecule type" value="Genomic_DNA"/>
</dbReference>